<dbReference type="AlphaFoldDB" id="A0A0W0U3T2"/>
<dbReference type="Pfam" id="PF13857">
    <property type="entry name" value="Ank_5"/>
    <property type="match status" value="1"/>
</dbReference>
<keyword evidence="4" id="KW-1185">Reference proteome</keyword>
<dbReference type="Proteomes" id="UP000054785">
    <property type="component" value="Unassembled WGS sequence"/>
</dbReference>
<dbReference type="InterPro" id="IPR002110">
    <property type="entry name" value="Ankyrin_rpt"/>
</dbReference>
<dbReference type="STRING" id="45065.Lgee_0730"/>
<dbReference type="SUPFAM" id="SSF48403">
    <property type="entry name" value="Ankyrin repeat"/>
    <property type="match status" value="1"/>
</dbReference>
<dbReference type="Pfam" id="PF00023">
    <property type="entry name" value="Ank"/>
    <property type="match status" value="1"/>
</dbReference>
<evidence type="ECO:0000256" key="1">
    <source>
        <dbReference type="ARBA" id="ARBA00022737"/>
    </source>
</evidence>
<dbReference type="RefSeq" id="WP_081776700.1">
    <property type="nucleotide sequence ID" value="NZ_CP038271.1"/>
</dbReference>
<evidence type="ECO:0000313" key="3">
    <source>
        <dbReference type="EMBL" id="KTD02401.1"/>
    </source>
</evidence>
<dbReference type="OrthoDB" id="13225at2"/>
<accession>A0A0W0U3T2</accession>
<name>A0A0W0U3T2_9GAMM</name>
<proteinExistence type="predicted"/>
<dbReference type="InterPro" id="IPR036770">
    <property type="entry name" value="Ankyrin_rpt-contain_sf"/>
</dbReference>
<evidence type="ECO:0000313" key="4">
    <source>
        <dbReference type="Proteomes" id="UP000054785"/>
    </source>
</evidence>
<keyword evidence="1" id="KW-0677">Repeat</keyword>
<protein>
    <submittedName>
        <fullName evidence="3">Ankyrin repeat protein</fullName>
    </submittedName>
</protein>
<dbReference type="PANTHER" id="PTHR24126">
    <property type="entry name" value="ANKYRIN REPEAT, PH AND SEC7 DOMAIN CONTAINING PROTEIN SECG-RELATED"/>
    <property type="match status" value="1"/>
</dbReference>
<dbReference type="PROSITE" id="PS50088">
    <property type="entry name" value="ANK_REPEAT"/>
    <property type="match status" value="2"/>
</dbReference>
<dbReference type="EMBL" id="LNYC01000020">
    <property type="protein sequence ID" value="KTD02401.1"/>
    <property type="molecule type" value="Genomic_DNA"/>
</dbReference>
<sequence>MIGMVCMMFFSHSVDRHALALCKTLFSSDPALIGKILAHYAIFNNDSDFQANFNRALQKLATGLSKKAEKLELQLDDITNADKLNVLFLRAWLVEDCPSLWLDDEKNIHPTFINLLVHLASSSDFHAKSPLSSRQGFSLYQTLDLNITALGKSLPMVERAIWMRLSQIPGIDFNESNNYWGNTSLHFKISNGQSEDTIRFIRNILTLPSERSRPRLDVNRLSTGFGTSPLHLAVAKGYRDTDSRNVPVLSYVSLVKELCEAGADTNLKTAPVLCQEISQKFFLKPLAIQAEFTALHIACARRDLELIAILLEYSANLTIRNADGLTPIDVLQLPYENRKCIVDSISGPGLNNFETYEQEHSSESHLAACYQLLHDATTSRQSHCSLSNG</sequence>
<gene>
    <name evidence="3" type="ORF">Lgee_0730</name>
</gene>
<dbReference type="SMART" id="SM00248">
    <property type="entry name" value="ANK"/>
    <property type="match status" value="2"/>
</dbReference>
<comment type="caution">
    <text evidence="3">The sequence shown here is derived from an EMBL/GenBank/DDBJ whole genome shotgun (WGS) entry which is preliminary data.</text>
</comment>
<reference evidence="3 4" key="1">
    <citation type="submission" date="2015-11" db="EMBL/GenBank/DDBJ databases">
        <title>Genomic analysis of 38 Legionella species identifies large and diverse effector repertoires.</title>
        <authorList>
            <person name="Burstein D."/>
            <person name="Amaro F."/>
            <person name="Zusman T."/>
            <person name="Lifshitz Z."/>
            <person name="Cohen O."/>
            <person name="Gilbert J.A."/>
            <person name="Pupko T."/>
            <person name="Shuman H.A."/>
            <person name="Segal G."/>
        </authorList>
    </citation>
    <scope>NUCLEOTIDE SEQUENCE [LARGE SCALE GENOMIC DNA]</scope>
    <source>
        <strain evidence="3 4">ATCC 49504</strain>
    </source>
</reference>
<keyword evidence="2" id="KW-0040">ANK repeat</keyword>
<evidence type="ECO:0000256" key="2">
    <source>
        <dbReference type="ARBA" id="ARBA00023043"/>
    </source>
</evidence>
<dbReference type="PROSITE" id="PS50297">
    <property type="entry name" value="ANK_REP_REGION"/>
    <property type="match status" value="1"/>
</dbReference>
<dbReference type="PATRIC" id="fig|45065.4.peg.777"/>
<dbReference type="Gene3D" id="1.25.40.20">
    <property type="entry name" value="Ankyrin repeat-containing domain"/>
    <property type="match status" value="1"/>
</dbReference>
<organism evidence="3 4">
    <name type="scientific">Legionella geestiana</name>
    <dbReference type="NCBI Taxonomy" id="45065"/>
    <lineage>
        <taxon>Bacteria</taxon>
        <taxon>Pseudomonadati</taxon>
        <taxon>Pseudomonadota</taxon>
        <taxon>Gammaproteobacteria</taxon>
        <taxon>Legionellales</taxon>
        <taxon>Legionellaceae</taxon>
        <taxon>Legionella</taxon>
    </lineage>
</organism>
<dbReference type="PRINTS" id="PR01415">
    <property type="entry name" value="ANKYRIN"/>
</dbReference>